<evidence type="ECO:0000313" key="9">
    <source>
        <dbReference type="Proteomes" id="UP001217754"/>
    </source>
</evidence>
<comment type="similarity">
    <text evidence="1 6">Belongs to the peptidase A1 family.</text>
</comment>
<keyword evidence="3 6" id="KW-0064">Aspartyl protease</keyword>
<accession>A0AAF0JDU5</accession>
<dbReference type="GO" id="GO:0004190">
    <property type="term" value="F:aspartic-type endopeptidase activity"/>
    <property type="evidence" value="ECO:0007669"/>
    <property type="project" value="UniProtKB-KW"/>
</dbReference>
<dbReference type="EC" id="3.4.23.5" evidence="8"/>
<feature type="active site" evidence="5">
    <location>
        <position position="226"/>
    </location>
</feature>
<dbReference type="Pfam" id="PF00026">
    <property type="entry name" value="Asp"/>
    <property type="match status" value="1"/>
</dbReference>
<feature type="active site" evidence="5">
    <location>
        <position position="31"/>
    </location>
</feature>
<dbReference type="EMBL" id="CP119958">
    <property type="protein sequence ID" value="WFD37276.1"/>
    <property type="molecule type" value="Genomic_DNA"/>
</dbReference>
<keyword evidence="4 6" id="KW-0378">Hydrolase</keyword>
<proteinExistence type="inferred from homology"/>
<dbReference type="PROSITE" id="PS51767">
    <property type="entry name" value="PEPTIDASE_A1"/>
    <property type="match status" value="1"/>
</dbReference>
<evidence type="ECO:0000256" key="1">
    <source>
        <dbReference type="ARBA" id="ARBA00007447"/>
    </source>
</evidence>
<organism evidence="8 9">
    <name type="scientific">Malassezia japonica</name>
    <dbReference type="NCBI Taxonomy" id="223818"/>
    <lineage>
        <taxon>Eukaryota</taxon>
        <taxon>Fungi</taxon>
        <taxon>Dikarya</taxon>
        <taxon>Basidiomycota</taxon>
        <taxon>Ustilaginomycotina</taxon>
        <taxon>Malasseziomycetes</taxon>
        <taxon>Malasseziales</taxon>
        <taxon>Malasseziaceae</taxon>
        <taxon>Malassezia</taxon>
    </lineage>
</organism>
<dbReference type="Gene3D" id="2.40.70.10">
    <property type="entry name" value="Acid Proteases"/>
    <property type="match status" value="2"/>
</dbReference>
<sequence>MAGLTDVGADGFYYLQIGIGTPEKKFNVILDTGSADVWLADVGCGGCNGMDRYDASKSSSYHGSNKPFSVPYGIGSVGGTLAADDVSMADYKINDLTFGRATKLVNNAIRAPAAGLMGMAFSKLSSASAATFWQVVAASGKFIDPVFSFQLVSNVGNVRSATDTNPGGIFTLGKLDDSQYSGDITWVHTASQFGSKGTGYWAIPMDKIQVNGHTVSLGSNNVAAVDTGTTLIGGPAELVKAIYANIPNAKPAPENVLGGRGYYVFPCKQSFKLELTLGGKAFTLDSTTLNIGAISTKGDQCASALFIADNDASAGMPGWILGDAFLRTVYTVFSWSPERIGFAALPEGGAKTSPDAAGAPIFASGQWTTHALCGKRPERWGGIFQLSPKYPEHVDKHIEGIVPEQHKYTIVLVQRGFS</sequence>
<dbReference type="InterPro" id="IPR034164">
    <property type="entry name" value="Pepsin-like_dom"/>
</dbReference>
<dbReference type="PRINTS" id="PR00792">
    <property type="entry name" value="PEPSIN"/>
</dbReference>
<keyword evidence="2 6" id="KW-0645">Protease</keyword>
<evidence type="ECO:0000259" key="7">
    <source>
        <dbReference type="PROSITE" id="PS51767"/>
    </source>
</evidence>
<dbReference type="CDD" id="cd05471">
    <property type="entry name" value="pepsin_like"/>
    <property type="match status" value="1"/>
</dbReference>
<gene>
    <name evidence="8" type="ORF">MJAP1_000220</name>
</gene>
<keyword evidence="9" id="KW-1185">Reference proteome</keyword>
<dbReference type="AlphaFoldDB" id="A0AAF0JDU5"/>
<evidence type="ECO:0000256" key="3">
    <source>
        <dbReference type="ARBA" id="ARBA00022750"/>
    </source>
</evidence>
<dbReference type="InterPro" id="IPR001969">
    <property type="entry name" value="Aspartic_peptidase_AS"/>
</dbReference>
<evidence type="ECO:0000256" key="6">
    <source>
        <dbReference type="RuleBase" id="RU000454"/>
    </source>
</evidence>
<feature type="domain" description="Peptidase A1" evidence="7">
    <location>
        <begin position="13"/>
        <end position="343"/>
    </location>
</feature>
<dbReference type="PROSITE" id="PS00141">
    <property type="entry name" value="ASP_PROTEASE"/>
    <property type="match status" value="1"/>
</dbReference>
<dbReference type="FunFam" id="2.40.70.10:FF:000115">
    <property type="entry name" value="Lysosomal aspartic protease"/>
    <property type="match status" value="1"/>
</dbReference>
<dbReference type="RefSeq" id="XP_060120173.1">
    <property type="nucleotide sequence ID" value="XM_060264190.1"/>
</dbReference>
<dbReference type="InterPro" id="IPR021109">
    <property type="entry name" value="Peptidase_aspartic_dom_sf"/>
</dbReference>
<dbReference type="SUPFAM" id="SSF50630">
    <property type="entry name" value="Acid proteases"/>
    <property type="match status" value="1"/>
</dbReference>
<evidence type="ECO:0000256" key="5">
    <source>
        <dbReference type="PIRSR" id="PIRSR601461-1"/>
    </source>
</evidence>
<dbReference type="InterPro" id="IPR001461">
    <property type="entry name" value="Aspartic_peptidase_A1"/>
</dbReference>
<reference evidence="8" key="1">
    <citation type="submission" date="2023-03" db="EMBL/GenBank/DDBJ databases">
        <title>Mating type loci evolution in Malassezia.</title>
        <authorList>
            <person name="Coelho M.A."/>
        </authorList>
    </citation>
    <scope>NUCLEOTIDE SEQUENCE</scope>
    <source>
        <strain evidence="8">CBS 9431</strain>
    </source>
</reference>
<dbReference type="GO" id="GO:0006508">
    <property type="term" value="P:proteolysis"/>
    <property type="evidence" value="ECO:0007669"/>
    <property type="project" value="UniProtKB-KW"/>
</dbReference>
<dbReference type="GeneID" id="85223869"/>
<dbReference type="PANTHER" id="PTHR47966">
    <property type="entry name" value="BETA-SITE APP-CLEAVING ENZYME, ISOFORM A-RELATED"/>
    <property type="match status" value="1"/>
</dbReference>
<evidence type="ECO:0000256" key="4">
    <source>
        <dbReference type="ARBA" id="ARBA00022801"/>
    </source>
</evidence>
<protein>
    <submittedName>
        <fullName evidence="8">Cathepsin D</fullName>
        <ecNumber evidence="8">3.4.23.5</ecNumber>
    </submittedName>
</protein>
<dbReference type="InterPro" id="IPR033121">
    <property type="entry name" value="PEPTIDASE_A1"/>
</dbReference>
<dbReference type="PANTHER" id="PTHR47966:SF57">
    <property type="entry name" value="PEPTIDASE A1 DOMAIN-CONTAINING PROTEIN"/>
    <property type="match status" value="1"/>
</dbReference>
<name>A0AAF0JDU5_9BASI</name>
<evidence type="ECO:0000256" key="2">
    <source>
        <dbReference type="ARBA" id="ARBA00022670"/>
    </source>
</evidence>
<evidence type="ECO:0000313" key="8">
    <source>
        <dbReference type="EMBL" id="WFD37276.1"/>
    </source>
</evidence>
<dbReference type="Proteomes" id="UP001217754">
    <property type="component" value="Chromosome 1"/>
</dbReference>